<evidence type="ECO:0000313" key="2">
    <source>
        <dbReference type="Proteomes" id="UP001241377"/>
    </source>
</evidence>
<sequence>MPILGLTEPGPTQPAHFALEAIIRPNILALVPYRSARDDYDQGILLDANENALGPCLPAIHDLAIQRAHVGVEDMPKVEEEKLAQALSDNGESEVQDNGSDPLLDMSKEELAALNRYPSPTHDPLKARIAALRGVPNPNWVFLGVGSDEVIDLLFRVSCVPGKDVVITTPPTYGMYEVAANVNDVGVCKVPLTTEGRKFEVDMPAMERAFAAYPDAKLLFLCSPGNPTGTLIPLDTIRAIASNPAYKGIVVVDEAYIDFAPEGTSAVELVNEFANVCVMQTLSKGFGLAGIRLGFALAPPPLVQIMTNTKAPYNVSKPTATLALSSVSPRGISILHENITALNKCRAELITALQAIPGLGDVLGGNDANFVLVQVLDKPREQGGRPSNPRAVAAYKHMAEQMGLVVRFRGNERGCEGCLRITVGSPEECEAVVERLKQIL</sequence>
<evidence type="ECO:0000313" key="1">
    <source>
        <dbReference type="EMBL" id="KAJ9106005.1"/>
    </source>
</evidence>
<protein>
    <submittedName>
        <fullName evidence="1">Uncharacterized protein</fullName>
    </submittedName>
</protein>
<name>A0ACC2W4G0_9TREE</name>
<comment type="caution">
    <text evidence="1">The sequence shown here is derived from an EMBL/GenBank/DDBJ whole genome shotgun (WGS) entry which is preliminary data.</text>
</comment>
<reference evidence="1" key="1">
    <citation type="submission" date="2023-04" db="EMBL/GenBank/DDBJ databases">
        <title>Draft Genome sequencing of Naganishia species isolated from polar environments using Oxford Nanopore Technology.</title>
        <authorList>
            <person name="Leo P."/>
            <person name="Venkateswaran K."/>
        </authorList>
    </citation>
    <scope>NUCLEOTIDE SEQUENCE</scope>
    <source>
        <strain evidence="1">MNA-CCFEE 5261</strain>
    </source>
</reference>
<accession>A0ACC2W4G0</accession>
<keyword evidence="2" id="KW-1185">Reference proteome</keyword>
<dbReference type="Proteomes" id="UP001241377">
    <property type="component" value="Unassembled WGS sequence"/>
</dbReference>
<proteinExistence type="predicted"/>
<dbReference type="EMBL" id="JASBWR010000031">
    <property type="protein sequence ID" value="KAJ9106005.1"/>
    <property type="molecule type" value="Genomic_DNA"/>
</dbReference>
<organism evidence="1 2">
    <name type="scientific">Naganishia cerealis</name>
    <dbReference type="NCBI Taxonomy" id="610337"/>
    <lineage>
        <taxon>Eukaryota</taxon>
        <taxon>Fungi</taxon>
        <taxon>Dikarya</taxon>
        <taxon>Basidiomycota</taxon>
        <taxon>Agaricomycotina</taxon>
        <taxon>Tremellomycetes</taxon>
        <taxon>Filobasidiales</taxon>
        <taxon>Filobasidiaceae</taxon>
        <taxon>Naganishia</taxon>
    </lineage>
</organism>
<gene>
    <name evidence="1" type="ORF">QFC19_003341</name>
</gene>